<evidence type="ECO:0000256" key="12">
    <source>
        <dbReference type="ARBA" id="ARBA00023235"/>
    </source>
</evidence>
<dbReference type="SMART" id="SM00488">
    <property type="entry name" value="DEXDc2"/>
    <property type="match status" value="1"/>
</dbReference>
<dbReference type="RefSeq" id="WP_283488694.1">
    <property type="nucleotide sequence ID" value="NZ_CP125947.1"/>
</dbReference>
<gene>
    <name evidence="16" type="ORF">QMY55_11365</name>
</gene>
<evidence type="ECO:0000313" key="17">
    <source>
        <dbReference type="Proteomes" id="UP001240697"/>
    </source>
</evidence>
<evidence type="ECO:0000256" key="14">
    <source>
        <dbReference type="SAM" id="MobiDB-lite"/>
    </source>
</evidence>
<dbReference type="Gene3D" id="3.90.320.10">
    <property type="match status" value="1"/>
</dbReference>
<feature type="region of interest" description="Disordered" evidence="14">
    <location>
        <begin position="482"/>
        <end position="506"/>
    </location>
</feature>
<evidence type="ECO:0000256" key="3">
    <source>
        <dbReference type="ARBA" id="ARBA00022741"/>
    </source>
</evidence>
<dbReference type="InterPro" id="IPR010614">
    <property type="entry name" value="RAD3-like_helicase_DEAD"/>
</dbReference>
<evidence type="ECO:0000256" key="4">
    <source>
        <dbReference type="ARBA" id="ARBA00022763"/>
    </source>
</evidence>
<protein>
    <submittedName>
        <fullName evidence="16">ATP-dependent DNA helicase</fullName>
        <ecNumber evidence="16">3.6.4.12</ecNumber>
    </submittedName>
</protein>
<dbReference type="PANTHER" id="PTHR11472">
    <property type="entry name" value="DNA REPAIR DEAD HELICASE RAD3/XP-D SUBFAMILY MEMBER"/>
    <property type="match status" value="1"/>
</dbReference>
<keyword evidence="7" id="KW-0067">ATP-binding</keyword>
<sequence length="842" mass="92547">MSALLSVAVRALCEFTARAGDLDLRFTPAPSALEGVEGHAVVQKRREKRLGAGYEAELALSGTFEGLQVRGRADGFDAVQQQLEEIKTFRGPLEGVRPHHRALHWAQAKVYGHLLCQARGLERVKVALVYFQIGSQQETVLVEDCSAAELQQFFEAQCRRYLDWARSEAVHRQQRNNALAALQFPMPVFRTGQRQLAVAVYRTAVSPASGSCLMAEAPTGIGKTLGTLFPMLKAMAAEVQAGTAQDHEKVSGLRMADKACSPEKLFFLTAKGTGHGLALHALGQIRTALEQQLAADLRVLDMQSRDKTCEHPDKACHGESCPLARGFFDRLPAARREAVESAQVWDASRVRAIALQYDICPYYLSQELARWADVVVADYHYYYDGAAMLYALTQQQGWRVGVLVDEAHNLLERARSMYTAPLSQWDLMAARQSATGAVRKALDALQRQWSVLNKALTGMRGEPQDSDDIEVLDDGNLPLFAEPAKESRSASATPRTTPSTPRTPAQSYQSHVAIPAALLAAVQRAVGAIADVQADQPLPPGDAVLTFYWELLHFQALAEQFGPHALFDIELAAPSRANRGRMPVSTLCIRNVIPAPHLQARHAAARATVLFSGTLSPPAFYRDLLGLPQDTAWLEVDAPFAARQLQVRIARNISTRRRDREASLAPIADLVAAQFARQPGNYLCFVSSFDYLQRVAAAMQRLHPQLPLWQQERGMDEAGRAEFLQRFAEGGQGVGLAVLGGAFSEGVDLPGTRLIGAFIATLGLPQVNPVNEAMQEAMNVAMGAGLGHDYTYLYPGLRKVVQAAGRVIRTEDDQGVVVLMDDRFQRPDVQALLPRWWQIEQR</sequence>
<dbReference type="InterPro" id="IPR027417">
    <property type="entry name" value="P-loop_NTPase"/>
</dbReference>
<evidence type="ECO:0000256" key="8">
    <source>
        <dbReference type="ARBA" id="ARBA00023004"/>
    </source>
</evidence>
<keyword evidence="5 16" id="KW-0378">Hydrolase</keyword>
<keyword evidence="3" id="KW-0547">Nucleotide-binding</keyword>
<keyword evidence="17" id="KW-1185">Reference proteome</keyword>
<keyword evidence="9" id="KW-0411">Iron-sulfur</keyword>
<evidence type="ECO:0000256" key="7">
    <source>
        <dbReference type="ARBA" id="ARBA00022840"/>
    </source>
</evidence>
<evidence type="ECO:0000256" key="9">
    <source>
        <dbReference type="ARBA" id="ARBA00023014"/>
    </source>
</evidence>
<keyword evidence="1" id="KW-0004">4Fe-4S</keyword>
<evidence type="ECO:0000256" key="5">
    <source>
        <dbReference type="ARBA" id="ARBA00022801"/>
    </source>
</evidence>
<comment type="similarity">
    <text evidence="13">Belongs to the helicase family. DinG subfamily.</text>
</comment>
<feature type="domain" description="Helicase ATP-binding" evidence="15">
    <location>
        <begin position="179"/>
        <end position="468"/>
    </location>
</feature>
<keyword evidence="8" id="KW-0408">Iron</keyword>
<evidence type="ECO:0000259" key="15">
    <source>
        <dbReference type="PROSITE" id="PS51193"/>
    </source>
</evidence>
<evidence type="ECO:0000256" key="1">
    <source>
        <dbReference type="ARBA" id="ARBA00022485"/>
    </source>
</evidence>
<accession>A0ABY8SX82</accession>
<evidence type="ECO:0000256" key="6">
    <source>
        <dbReference type="ARBA" id="ARBA00022806"/>
    </source>
</evidence>
<keyword evidence="11" id="KW-0234">DNA repair</keyword>
<dbReference type="PROSITE" id="PS51193">
    <property type="entry name" value="HELICASE_ATP_BIND_2"/>
    <property type="match status" value="1"/>
</dbReference>
<keyword evidence="10" id="KW-0238">DNA-binding</keyword>
<dbReference type="GO" id="GO:0016787">
    <property type="term" value="F:hydrolase activity"/>
    <property type="evidence" value="ECO:0007669"/>
    <property type="project" value="UniProtKB-KW"/>
</dbReference>
<dbReference type="PANTHER" id="PTHR11472:SF34">
    <property type="entry name" value="REGULATOR OF TELOMERE ELONGATION HELICASE 1"/>
    <property type="match status" value="1"/>
</dbReference>
<dbReference type="EMBL" id="CP125947">
    <property type="protein sequence ID" value="WHS67667.1"/>
    <property type="molecule type" value="Genomic_DNA"/>
</dbReference>
<keyword evidence="6 16" id="KW-0347">Helicase</keyword>
<dbReference type="SMART" id="SM00491">
    <property type="entry name" value="HELICc2"/>
    <property type="match status" value="1"/>
</dbReference>
<dbReference type="InterPro" id="IPR006554">
    <property type="entry name" value="Helicase-like_DEXD_c2"/>
</dbReference>
<evidence type="ECO:0000256" key="11">
    <source>
        <dbReference type="ARBA" id="ARBA00023204"/>
    </source>
</evidence>
<keyword evidence="2" id="KW-0479">Metal-binding</keyword>
<evidence type="ECO:0000256" key="13">
    <source>
        <dbReference type="ARBA" id="ARBA00038058"/>
    </source>
</evidence>
<dbReference type="EC" id="3.6.4.12" evidence="16"/>
<feature type="compositionally biased region" description="Low complexity" evidence="14">
    <location>
        <begin position="489"/>
        <end position="505"/>
    </location>
</feature>
<evidence type="ECO:0000313" key="16">
    <source>
        <dbReference type="EMBL" id="WHS67667.1"/>
    </source>
</evidence>
<evidence type="ECO:0000256" key="2">
    <source>
        <dbReference type="ARBA" id="ARBA00022723"/>
    </source>
</evidence>
<dbReference type="InterPro" id="IPR045028">
    <property type="entry name" value="DinG/Rad3-like"/>
</dbReference>
<reference evidence="16 17" key="1">
    <citation type="submission" date="2023-05" db="EMBL/GenBank/DDBJ databases">
        <authorList>
            <person name="Yin Y."/>
            <person name="Lu Z."/>
        </authorList>
    </citation>
    <scope>NUCLEOTIDE SEQUENCE [LARGE SCALE GENOMIC DNA]</scope>
    <source>
        <strain evidence="16 17">ZM22</strain>
    </source>
</reference>
<dbReference type="SUPFAM" id="SSF52540">
    <property type="entry name" value="P-loop containing nucleoside triphosphate hydrolases"/>
    <property type="match status" value="1"/>
</dbReference>
<keyword evidence="4" id="KW-0227">DNA damage</keyword>
<keyword evidence="12" id="KW-0413">Isomerase</keyword>
<proteinExistence type="inferred from homology"/>
<dbReference type="Proteomes" id="UP001240697">
    <property type="component" value="Chromosome"/>
</dbReference>
<name>A0ABY8SX82_9BURK</name>
<dbReference type="InterPro" id="IPR011604">
    <property type="entry name" value="PDDEXK-like_dom_sf"/>
</dbReference>
<dbReference type="GO" id="GO:0003678">
    <property type="term" value="F:DNA helicase activity"/>
    <property type="evidence" value="ECO:0007669"/>
    <property type="project" value="UniProtKB-EC"/>
</dbReference>
<dbReference type="Gene3D" id="3.40.50.300">
    <property type="entry name" value="P-loop containing nucleotide triphosphate hydrolases"/>
    <property type="match status" value="2"/>
</dbReference>
<dbReference type="Pfam" id="PF13307">
    <property type="entry name" value="Helicase_C_2"/>
    <property type="match status" value="1"/>
</dbReference>
<evidence type="ECO:0000256" key="10">
    <source>
        <dbReference type="ARBA" id="ARBA00023125"/>
    </source>
</evidence>
<dbReference type="Pfam" id="PF06733">
    <property type="entry name" value="DEAD_2"/>
    <property type="match status" value="1"/>
</dbReference>
<organism evidence="16 17">
    <name type="scientific">Comamonas resistens</name>
    <dbReference type="NCBI Taxonomy" id="3046670"/>
    <lineage>
        <taxon>Bacteria</taxon>
        <taxon>Pseudomonadati</taxon>
        <taxon>Pseudomonadota</taxon>
        <taxon>Betaproteobacteria</taxon>
        <taxon>Burkholderiales</taxon>
        <taxon>Comamonadaceae</taxon>
        <taxon>Comamonas</taxon>
    </lineage>
</organism>
<dbReference type="InterPro" id="IPR006555">
    <property type="entry name" value="ATP-dep_Helicase_C"/>
</dbReference>
<dbReference type="InterPro" id="IPR014013">
    <property type="entry name" value="Helic_SF1/SF2_ATP-bd_DinG/Rad3"/>
</dbReference>